<dbReference type="Proteomes" id="UP000286806">
    <property type="component" value="Unassembled WGS sequence"/>
</dbReference>
<protein>
    <submittedName>
        <fullName evidence="1">Poly-gamma-glutamate synthesis protein</fullName>
    </submittedName>
</protein>
<gene>
    <name evidence="1" type="ORF">SFMTTN_2737</name>
</gene>
<name>A0A401JZR6_9PROT</name>
<evidence type="ECO:0000313" key="2">
    <source>
        <dbReference type="Proteomes" id="UP000286806"/>
    </source>
</evidence>
<organism evidence="1 2">
    <name type="scientific">Sulfuriferula multivorans</name>
    <dbReference type="NCBI Taxonomy" id="1559896"/>
    <lineage>
        <taxon>Bacteria</taxon>
        <taxon>Pseudomonadati</taxon>
        <taxon>Pseudomonadota</taxon>
        <taxon>Betaproteobacteria</taxon>
        <taxon>Nitrosomonadales</taxon>
        <taxon>Sulfuricellaceae</taxon>
        <taxon>Sulfuriferula</taxon>
    </lineage>
</organism>
<dbReference type="AlphaFoldDB" id="A0A401JZR6"/>
<sequence>MKGIEVYREKPVLYGCGDFLNDYEGISGHEQYRGELALMYFPTLEATRLIGILTDGDAEPGGATVRHAGGQAGGAGFVA</sequence>
<reference evidence="1 2" key="1">
    <citation type="journal article" date="2019" name="Front. Microbiol.">
        <title>Genomes of Neutrophilic Sulfur-Oxidizing Chemolithoautotrophs Representing 9 Proteobacterial Species From 8 Genera.</title>
        <authorList>
            <person name="Watanabe T."/>
            <person name="Kojima H."/>
            <person name="Umezawa K."/>
            <person name="Hori C."/>
            <person name="Takasuka T.E."/>
            <person name="Kato Y."/>
            <person name="Fukui M."/>
        </authorList>
    </citation>
    <scope>NUCLEOTIDE SEQUENCE [LARGE SCALE GENOMIC DNA]</scope>
    <source>
        <strain evidence="1 2">TTN</strain>
    </source>
</reference>
<dbReference type="EMBL" id="BGOW01000030">
    <property type="protein sequence ID" value="GCB01925.1"/>
    <property type="molecule type" value="Genomic_DNA"/>
</dbReference>
<comment type="caution">
    <text evidence="1">The sequence shown here is derived from an EMBL/GenBank/DDBJ whole genome shotgun (WGS) entry which is preliminary data.</text>
</comment>
<accession>A0A401JZR6</accession>
<keyword evidence="2" id="KW-1185">Reference proteome</keyword>
<proteinExistence type="predicted"/>
<evidence type="ECO:0000313" key="1">
    <source>
        <dbReference type="EMBL" id="GCB01925.1"/>
    </source>
</evidence>